<reference evidence="2" key="1">
    <citation type="journal article" date="2012" name="MBio">
        <title>Comparative genome analysis of Trichophyton rubrum and related dermatophytes reveals candidate genes involved in infection.</title>
        <authorList>
            <person name="Martinez D.A."/>
            <person name="Oliver B.G."/>
            <person name="Graeser Y."/>
            <person name="Goldberg J.M."/>
            <person name="Li W."/>
            <person name="Martinez-Rossi N.M."/>
            <person name="Monod M."/>
            <person name="Shelest E."/>
            <person name="Barton R.C."/>
            <person name="Birch E."/>
            <person name="Brakhage A.A."/>
            <person name="Chen Z."/>
            <person name="Gurr S.J."/>
            <person name="Heiman D."/>
            <person name="Heitman J."/>
            <person name="Kosti I."/>
            <person name="Rossi A."/>
            <person name="Saif S."/>
            <person name="Samalova M."/>
            <person name="Saunders C.W."/>
            <person name="Shea T."/>
            <person name="Summerbell R.C."/>
            <person name="Xu J."/>
            <person name="Young S."/>
            <person name="Zeng Q."/>
            <person name="Birren B.W."/>
            <person name="Cuomo C.A."/>
            <person name="White T.C."/>
        </authorList>
    </citation>
    <scope>NUCLEOTIDE SEQUENCE [LARGE SCALE GENOMIC DNA]</scope>
    <source>
        <strain evidence="2">ATCC MYA-4605 / CBS 113480</strain>
    </source>
</reference>
<evidence type="ECO:0000313" key="1">
    <source>
        <dbReference type="EMBL" id="EEQ28208.1"/>
    </source>
</evidence>
<dbReference type="HOGENOM" id="CLU_119161_0_0_1"/>
<dbReference type="eggNOG" id="ENOG502RARB">
    <property type="taxonomic scope" value="Eukaryota"/>
</dbReference>
<name>C5FEH4_ARTOC</name>
<dbReference type="Proteomes" id="UP000002035">
    <property type="component" value="Unassembled WGS sequence"/>
</dbReference>
<accession>C5FEH4</accession>
<dbReference type="RefSeq" id="XP_002850992.1">
    <property type="nucleotide sequence ID" value="XM_002850946.1"/>
</dbReference>
<dbReference type="OrthoDB" id="4203841at2759"/>
<protein>
    <submittedName>
        <fullName evidence="1">Uncharacterized protein</fullName>
    </submittedName>
</protein>
<proteinExistence type="predicted"/>
<dbReference type="EMBL" id="DS995701">
    <property type="protein sequence ID" value="EEQ28208.1"/>
    <property type="molecule type" value="Genomic_DNA"/>
</dbReference>
<sequence length="142" mass="15519">MSFPNRLPANSYEGTIDGIEIRWGPSAITRLSDNASLFPAGLETMKGVTEDLGYACAKRLGKNRVKILGAFHDHTTNSATGERRPDGRHCTYGMSPGQIRVHVYVDLTETMPIEEMKVLGEGVVLNNTTTPDPTLSIGTYSY</sequence>
<dbReference type="VEuPathDB" id="FungiDB:MCYG_01096"/>
<keyword evidence="2" id="KW-1185">Reference proteome</keyword>
<dbReference type="AlphaFoldDB" id="C5FEH4"/>
<dbReference type="GeneID" id="9228448"/>
<organism evidence="1 2">
    <name type="scientific">Arthroderma otae (strain ATCC MYA-4605 / CBS 113480)</name>
    <name type="common">Microsporum canis</name>
    <dbReference type="NCBI Taxonomy" id="554155"/>
    <lineage>
        <taxon>Eukaryota</taxon>
        <taxon>Fungi</taxon>
        <taxon>Dikarya</taxon>
        <taxon>Ascomycota</taxon>
        <taxon>Pezizomycotina</taxon>
        <taxon>Eurotiomycetes</taxon>
        <taxon>Eurotiomycetidae</taxon>
        <taxon>Onygenales</taxon>
        <taxon>Arthrodermataceae</taxon>
        <taxon>Microsporum</taxon>
    </lineage>
</organism>
<gene>
    <name evidence="1" type="ORF">MCYG_01096</name>
</gene>
<evidence type="ECO:0000313" key="2">
    <source>
        <dbReference type="Proteomes" id="UP000002035"/>
    </source>
</evidence>
<dbReference type="OMA" id="DGITVKW"/>